<name>A0A8X6HX18_TRICU</name>
<evidence type="ECO:0008006" key="3">
    <source>
        <dbReference type="Google" id="ProtNLM"/>
    </source>
</evidence>
<dbReference type="PANTHER" id="PTHR24559">
    <property type="entry name" value="TRANSPOSON TY3-I GAG-POL POLYPROTEIN"/>
    <property type="match status" value="1"/>
</dbReference>
<sequence length="120" mass="13893">MQIQKWFKQGICRHSNSPNAASAFIVEQPFHESTPRRVVVDFSRTINRITKIDPHPIDQMEDVIQRTAGKRYNSKMDVKSAFNCISIKERLTSTKLDLSLLTDIMNFFECLLVSQIVHLQ</sequence>
<dbReference type="SUPFAM" id="SSF56672">
    <property type="entry name" value="DNA/RNA polymerases"/>
    <property type="match status" value="1"/>
</dbReference>
<dbReference type="OrthoDB" id="420169at2759"/>
<organism evidence="1 2">
    <name type="scientific">Trichonephila clavata</name>
    <name type="common">Joro spider</name>
    <name type="synonym">Nephila clavata</name>
    <dbReference type="NCBI Taxonomy" id="2740835"/>
    <lineage>
        <taxon>Eukaryota</taxon>
        <taxon>Metazoa</taxon>
        <taxon>Ecdysozoa</taxon>
        <taxon>Arthropoda</taxon>
        <taxon>Chelicerata</taxon>
        <taxon>Arachnida</taxon>
        <taxon>Araneae</taxon>
        <taxon>Araneomorphae</taxon>
        <taxon>Entelegynae</taxon>
        <taxon>Araneoidea</taxon>
        <taxon>Nephilidae</taxon>
        <taxon>Trichonephila</taxon>
    </lineage>
</organism>
<dbReference type="AlphaFoldDB" id="A0A8X6HX18"/>
<gene>
    <name evidence="1" type="ORF">TNCT_302491</name>
</gene>
<proteinExistence type="predicted"/>
<dbReference type="GO" id="GO:0071897">
    <property type="term" value="P:DNA biosynthetic process"/>
    <property type="evidence" value="ECO:0007669"/>
    <property type="project" value="UniProtKB-ARBA"/>
</dbReference>
<dbReference type="InterPro" id="IPR043502">
    <property type="entry name" value="DNA/RNA_pol_sf"/>
</dbReference>
<accession>A0A8X6HX18</accession>
<dbReference type="Gene3D" id="3.10.10.10">
    <property type="entry name" value="HIV Type 1 Reverse Transcriptase, subunit A, domain 1"/>
    <property type="match status" value="1"/>
</dbReference>
<dbReference type="PANTHER" id="PTHR24559:SF444">
    <property type="entry name" value="REVERSE TRANSCRIPTASE DOMAIN-CONTAINING PROTEIN"/>
    <property type="match status" value="1"/>
</dbReference>
<evidence type="ECO:0000313" key="2">
    <source>
        <dbReference type="Proteomes" id="UP000887116"/>
    </source>
</evidence>
<dbReference type="Proteomes" id="UP000887116">
    <property type="component" value="Unassembled WGS sequence"/>
</dbReference>
<comment type="caution">
    <text evidence="1">The sequence shown here is derived from an EMBL/GenBank/DDBJ whole genome shotgun (WGS) entry which is preliminary data.</text>
</comment>
<dbReference type="InterPro" id="IPR053134">
    <property type="entry name" value="RNA-dir_DNA_polymerase"/>
</dbReference>
<protein>
    <recommendedName>
        <fullName evidence="3">Reverse transcriptase domain-containing protein</fullName>
    </recommendedName>
</protein>
<evidence type="ECO:0000313" key="1">
    <source>
        <dbReference type="EMBL" id="GFQ83027.1"/>
    </source>
</evidence>
<dbReference type="InterPro" id="IPR043128">
    <property type="entry name" value="Rev_trsase/Diguanyl_cyclase"/>
</dbReference>
<dbReference type="EMBL" id="BMAO01012657">
    <property type="protein sequence ID" value="GFQ83027.1"/>
    <property type="molecule type" value="Genomic_DNA"/>
</dbReference>
<reference evidence="1" key="1">
    <citation type="submission" date="2020-07" db="EMBL/GenBank/DDBJ databases">
        <title>Multicomponent nature underlies the extraordinary mechanical properties of spider dragline silk.</title>
        <authorList>
            <person name="Kono N."/>
            <person name="Nakamura H."/>
            <person name="Mori M."/>
            <person name="Yoshida Y."/>
            <person name="Ohtoshi R."/>
            <person name="Malay A.D."/>
            <person name="Moran D.A.P."/>
            <person name="Tomita M."/>
            <person name="Numata K."/>
            <person name="Arakawa K."/>
        </authorList>
    </citation>
    <scope>NUCLEOTIDE SEQUENCE</scope>
</reference>
<keyword evidence="2" id="KW-1185">Reference proteome</keyword>
<dbReference type="Gene3D" id="3.30.70.270">
    <property type="match status" value="1"/>
</dbReference>